<gene>
    <name evidence="2" type="ORF">PEL8287_01681</name>
</gene>
<organism evidence="2 3">
    <name type="scientific">Roseovarius litorisediminis</name>
    <dbReference type="NCBI Taxonomy" id="1312363"/>
    <lineage>
        <taxon>Bacteria</taxon>
        <taxon>Pseudomonadati</taxon>
        <taxon>Pseudomonadota</taxon>
        <taxon>Alphaproteobacteria</taxon>
        <taxon>Rhodobacterales</taxon>
        <taxon>Roseobacteraceae</taxon>
        <taxon>Roseovarius</taxon>
    </lineage>
</organism>
<feature type="compositionally biased region" description="Polar residues" evidence="1">
    <location>
        <begin position="246"/>
        <end position="265"/>
    </location>
</feature>
<evidence type="ECO:0000313" key="2">
    <source>
        <dbReference type="EMBL" id="SLN34217.1"/>
    </source>
</evidence>
<reference evidence="2 3" key="1">
    <citation type="submission" date="2017-03" db="EMBL/GenBank/DDBJ databases">
        <authorList>
            <person name="Afonso C.L."/>
            <person name="Miller P.J."/>
            <person name="Scott M.A."/>
            <person name="Spackman E."/>
            <person name="Goraichik I."/>
            <person name="Dimitrov K.M."/>
            <person name="Suarez D.L."/>
            <person name="Swayne D.E."/>
        </authorList>
    </citation>
    <scope>NUCLEOTIDE SEQUENCE [LARGE SCALE GENOMIC DNA]</scope>
    <source>
        <strain evidence="2 3">CECT 8287</strain>
    </source>
</reference>
<evidence type="ECO:0000256" key="1">
    <source>
        <dbReference type="SAM" id="MobiDB-lite"/>
    </source>
</evidence>
<feature type="region of interest" description="Disordered" evidence="1">
    <location>
        <begin position="246"/>
        <end position="275"/>
    </location>
</feature>
<dbReference type="RefSeq" id="WP_235862247.1">
    <property type="nucleotide sequence ID" value="NZ_FWFL01000003.1"/>
</dbReference>
<evidence type="ECO:0000313" key="3">
    <source>
        <dbReference type="Proteomes" id="UP000193827"/>
    </source>
</evidence>
<sequence>MKDDDAIYSGGIKSVLLSFDARRRPFDAPFDVLPTVDADLTALLKTSLAPPTEPMPRSTRRSIAFKRASLQKELAGKTELHLLHAMLIAILRRRRPPAEAALLFHRIWGELGHEFVKDLPTRWQISAATTFADHGQTADQRACGMGLSVLFDLIKLHDSERRFSGQPNNISFTRKRRMKNRDSLAFDLSPYSFKGGGLDRNMLSRLWKICERDPTIAPLGFHMLNQVMRDKRSIFARVQQIKRASKTSTQAVSAPADTTHTQDQPVPQPESAKTPTWGVVSTIRAPARDILNFAAHHIDLGADYVHIYLDQANPAAQEALAAHPKCRVSLTDDAYWQSHGGRPDMHQPRQTLNATHCYGRNPPVDWLLHADADEFLWTANASLSQCLATLSDAIPVARIRPVESMAPDPADPPPEGALWCKGCAPDRLTRTAETQQIYSRLGQYLSGGFLSHVQGKILVRTGIEGINLRIHNAFLGKEKITDGIDLKDFYLCHLHAPSLEEWLETYRFRLQKGSYRPELQALAGPSGYELTINQLFSTLEEDAGEAALRRFFHETCVATPGLRSRLERFGHLHQITLDLDTKRARHFPDHA</sequence>
<dbReference type="AlphaFoldDB" id="A0A1Y5S8I9"/>
<dbReference type="Pfam" id="PF13704">
    <property type="entry name" value="Glyco_tranf_2_4"/>
    <property type="match status" value="1"/>
</dbReference>
<dbReference type="EMBL" id="FWFL01000003">
    <property type="protein sequence ID" value="SLN34217.1"/>
    <property type="molecule type" value="Genomic_DNA"/>
</dbReference>
<protein>
    <recommendedName>
        <fullName evidence="4">Glycosyl transferase family 2</fullName>
    </recommendedName>
</protein>
<keyword evidence="3" id="KW-1185">Reference proteome</keyword>
<accession>A0A1Y5S8I9</accession>
<proteinExistence type="predicted"/>
<dbReference type="Proteomes" id="UP000193827">
    <property type="component" value="Unassembled WGS sequence"/>
</dbReference>
<evidence type="ECO:0008006" key="4">
    <source>
        <dbReference type="Google" id="ProtNLM"/>
    </source>
</evidence>
<name>A0A1Y5S8I9_9RHOB</name>